<sequence>MSPDEAANLWMDHMEPLRRSGIRVGSPGMSNAPQGMPWMRSFLSNIRSRGGDVDFWCLHWYGETLGQFYDYIWSTHHQLDASKPVWITEWAPSNWDEGRPLEKGYVEGFVRDACKYLDGLEWVERYCFFGAMNNTGTVGRHAAMLDNEGRLTEVGRIYMHC</sequence>
<dbReference type="PANTHER" id="PTHR34154:SF3">
    <property type="entry name" value="ALKALI-SENSITIVE LINKAGE PROTEIN 1"/>
    <property type="match status" value="1"/>
</dbReference>
<dbReference type="EMBL" id="ML178834">
    <property type="protein sequence ID" value="TFK99238.1"/>
    <property type="molecule type" value="Genomic_DNA"/>
</dbReference>
<organism evidence="2 3">
    <name type="scientific">Pterulicium gracile</name>
    <dbReference type="NCBI Taxonomy" id="1884261"/>
    <lineage>
        <taxon>Eukaryota</taxon>
        <taxon>Fungi</taxon>
        <taxon>Dikarya</taxon>
        <taxon>Basidiomycota</taxon>
        <taxon>Agaricomycotina</taxon>
        <taxon>Agaricomycetes</taxon>
        <taxon>Agaricomycetidae</taxon>
        <taxon>Agaricales</taxon>
        <taxon>Pleurotineae</taxon>
        <taxon>Pterulaceae</taxon>
        <taxon>Pterulicium</taxon>
    </lineage>
</organism>
<dbReference type="STRING" id="1884261.A0A5C3QGF1"/>
<dbReference type="GO" id="GO:0009277">
    <property type="term" value="C:fungal-type cell wall"/>
    <property type="evidence" value="ECO:0007669"/>
    <property type="project" value="TreeGrafter"/>
</dbReference>
<dbReference type="OrthoDB" id="43654at2759"/>
<evidence type="ECO:0000313" key="3">
    <source>
        <dbReference type="Proteomes" id="UP000305067"/>
    </source>
</evidence>
<dbReference type="Gene3D" id="3.20.20.80">
    <property type="entry name" value="Glycosidases"/>
    <property type="match status" value="1"/>
</dbReference>
<proteinExistence type="predicted"/>
<dbReference type="InterPro" id="IPR053183">
    <property type="entry name" value="ASL1"/>
</dbReference>
<dbReference type="Pfam" id="PF11790">
    <property type="entry name" value="Glyco_hydro_cc"/>
    <property type="match status" value="1"/>
</dbReference>
<name>A0A5C3QGF1_9AGAR</name>
<dbReference type="Proteomes" id="UP000305067">
    <property type="component" value="Unassembled WGS sequence"/>
</dbReference>
<protein>
    <recommendedName>
        <fullName evidence="1">Asl1-like glycosyl hydrolase catalytic domain-containing protein</fullName>
    </recommendedName>
</protein>
<dbReference type="AlphaFoldDB" id="A0A5C3QGF1"/>
<dbReference type="PANTHER" id="PTHR34154">
    <property type="entry name" value="ALKALI-SENSITIVE LINKAGE PROTEIN 1"/>
    <property type="match status" value="1"/>
</dbReference>
<keyword evidence="3" id="KW-1185">Reference proteome</keyword>
<feature type="domain" description="Asl1-like glycosyl hydrolase catalytic" evidence="1">
    <location>
        <begin position="1"/>
        <end position="158"/>
    </location>
</feature>
<dbReference type="InterPro" id="IPR024655">
    <property type="entry name" value="Asl1_glyco_hydro_catalytic"/>
</dbReference>
<dbReference type="InterPro" id="IPR017853">
    <property type="entry name" value="GH"/>
</dbReference>
<evidence type="ECO:0000259" key="1">
    <source>
        <dbReference type="Pfam" id="PF11790"/>
    </source>
</evidence>
<dbReference type="GO" id="GO:0071966">
    <property type="term" value="P:fungal-type cell wall polysaccharide metabolic process"/>
    <property type="evidence" value="ECO:0007669"/>
    <property type="project" value="TreeGrafter"/>
</dbReference>
<reference evidence="2 3" key="1">
    <citation type="journal article" date="2019" name="Nat. Ecol. Evol.">
        <title>Megaphylogeny resolves global patterns of mushroom evolution.</title>
        <authorList>
            <person name="Varga T."/>
            <person name="Krizsan K."/>
            <person name="Foldi C."/>
            <person name="Dima B."/>
            <person name="Sanchez-Garcia M."/>
            <person name="Sanchez-Ramirez S."/>
            <person name="Szollosi G.J."/>
            <person name="Szarkandi J.G."/>
            <person name="Papp V."/>
            <person name="Albert L."/>
            <person name="Andreopoulos W."/>
            <person name="Angelini C."/>
            <person name="Antonin V."/>
            <person name="Barry K.W."/>
            <person name="Bougher N.L."/>
            <person name="Buchanan P."/>
            <person name="Buyck B."/>
            <person name="Bense V."/>
            <person name="Catcheside P."/>
            <person name="Chovatia M."/>
            <person name="Cooper J."/>
            <person name="Damon W."/>
            <person name="Desjardin D."/>
            <person name="Finy P."/>
            <person name="Geml J."/>
            <person name="Haridas S."/>
            <person name="Hughes K."/>
            <person name="Justo A."/>
            <person name="Karasinski D."/>
            <person name="Kautmanova I."/>
            <person name="Kiss B."/>
            <person name="Kocsube S."/>
            <person name="Kotiranta H."/>
            <person name="LaButti K.M."/>
            <person name="Lechner B.E."/>
            <person name="Liimatainen K."/>
            <person name="Lipzen A."/>
            <person name="Lukacs Z."/>
            <person name="Mihaltcheva S."/>
            <person name="Morgado L.N."/>
            <person name="Niskanen T."/>
            <person name="Noordeloos M.E."/>
            <person name="Ohm R.A."/>
            <person name="Ortiz-Santana B."/>
            <person name="Ovrebo C."/>
            <person name="Racz N."/>
            <person name="Riley R."/>
            <person name="Savchenko A."/>
            <person name="Shiryaev A."/>
            <person name="Soop K."/>
            <person name="Spirin V."/>
            <person name="Szebenyi C."/>
            <person name="Tomsovsky M."/>
            <person name="Tulloss R.E."/>
            <person name="Uehling J."/>
            <person name="Grigoriev I.V."/>
            <person name="Vagvolgyi C."/>
            <person name="Papp T."/>
            <person name="Martin F.M."/>
            <person name="Miettinen O."/>
            <person name="Hibbett D.S."/>
            <person name="Nagy L.G."/>
        </authorList>
    </citation>
    <scope>NUCLEOTIDE SEQUENCE [LARGE SCALE GENOMIC DNA]</scope>
    <source>
        <strain evidence="2 3">CBS 309.79</strain>
    </source>
</reference>
<accession>A0A5C3QGF1</accession>
<evidence type="ECO:0000313" key="2">
    <source>
        <dbReference type="EMBL" id="TFK99238.1"/>
    </source>
</evidence>
<dbReference type="SUPFAM" id="SSF51445">
    <property type="entry name" value="(Trans)glycosidases"/>
    <property type="match status" value="1"/>
</dbReference>
<gene>
    <name evidence="2" type="ORF">BDV98DRAFT_571265</name>
</gene>